<gene>
    <name evidence="3" type="ORF">OBRU01_06058</name>
</gene>
<protein>
    <recommendedName>
        <fullName evidence="5">G-protein coupled receptors family 1 profile domain-containing protein</fullName>
    </recommendedName>
</protein>
<dbReference type="Gene3D" id="1.20.1070.10">
    <property type="entry name" value="Rhodopsin 7-helix transmembrane proteins"/>
    <property type="match status" value="1"/>
</dbReference>
<feature type="region of interest" description="Disordered" evidence="1">
    <location>
        <begin position="237"/>
        <end position="269"/>
    </location>
</feature>
<dbReference type="Proteomes" id="UP000037510">
    <property type="component" value="Unassembled WGS sequence"/>
</dbReference>
<feature type="transmembrane region" description="Helical" evidence="2">
    <location>
        <begin position="33"/>
        <end position="66"/>
    </location>
</feature>
<dbReference type="AlphaFoldDB" id="A0A0L7LLY9"/>
<dbReference type="STRING" id="104452.A0A0L7LLY9"/>
<feature type="transmembrane region" description="Helical" evidence="2">
    <location>
        <begin position="86"/>
        <end position="106"/>
    </location>
</feature>
<proteinExistence type="predicted"/>
<keyword evidence="2" id="KW-1133">Transmembrane helix</keyword>
<comment type="caution">
    <text evidence="3">The sequence shown here is derived from an EMBL/GenBank/DDBJ whole genome shotgun (WGS) entry which is preliminary data.</text>
</comment>
<keyword evidence="2" id="KW-0812">Transmembrane</keyword>
<evidence type="ECO:0008006" key="5">
    <source>
        <dbReference type="Google" id="ProtNLM"/>
    </source>
</evidence>
<evidence type="ECO:0000256" key="1">
    <source>
        <dbReference type="SAM" id="MobiDB-lite"/>
    </source>
</evidence>
<name>A0A0L7LLY9_OPEBR</name>
<dbReference type="EMBL" id="JTDY01000641">
    <property type="protein sequence ID" value="KOB76369.1"/>
    <property type="molecule type" value="Genomic_DNA"/>
</dbReference>
<keyword evidence="4" id="KW-1185">Reference proteome</keyword>
<sequence>MLTTVLNDSPIFPENEEEQADLSAPLLMDSPQCVLFGTFMIWFASITINLGPTFLSGALAASAGSYSSYGPGPSCPLVRGPFRHYVLNALWIGVNAVCVGLTVFHLKKLHRDLTKANVEAVRVAGLVTTLVSMAGDNRRMDGLPNSVGPRTVDGTLDGHYRSSNNMPLGGGRRLRGYLARVEREGVRRVRMFLVITAAYVLFWGPLFMITLLHHPVLTSHIAYESWEVEECDAESMSSARVQGDEDMMEPWSGSVRRLPRSPSPLLPAI</sequence>
<reference evidence="3 4" key="1">
    <citation type="journal article" date="2015" name="Genome Biol. Evol.">
        <title>The genome of winter moth (Operophtera brumata) provides a genomic perspective on sexual dimorphism and phenology.</title>
        <authorList>
            <person name="Derks M.F."/>
            <person name="Smit S."/>
            <person name="Salis L."/>
            <person name="Schijlen E."/>
            <person name="Bossers A."/>
            <person name="Mateman C."/>
            <person name="Pijl A.S."/>
            <person name="de Ridder D."/>
            <person name="Groenen M.A."/>
            <person name="Visser M.E."/>
            <person name="Megens H.J."/>
        </authorList>
    </citation>
    <scope>NUCLEOTIDE SEQUENCE [LARGE SCALE GENOMIC DNA]</scope>
    <source>
        <strain evidence="3">WM2013NL</strain>
        <tissue evidence="3">Head and thorax</tissue>
    </source>
</reference>
<evidence type="ECO:0000313" key="4">
    <source>
        <dbReference type="Proteomes" id="UP000037510"/>
    </source>
</evidence>
<evidence type="ECO:0000313" key="3">
    <source>
        <dbReference type="EMBL" id="KOB76369.1"/>
    </source>
</evidence>
<accession>A0A0L7LLY9</accession>
<keyword evidence="2" id="KW-0472">Membrane</keyword>
<organism evidence="3 4">
    <name type="scientific">Operophtera brumata</name>
    <name type="common">Winter moth</name>
    <name type="synonym">Phalaena brumata</name>
    <dbReference type="NCBI Taxonomy" id="104452"/>
    <lineage>
        <taxon>Eukaryota</taxon>
        <taxon>Metazoa</taxon>
        <taxon>Ecdysozoa</taxon>
        <taxon>Arthropoda</taxon>
        <taxon>Hexapoda</taxon>
        <taxon>Insecta</taxon>
        <taxon>Pterygota</taxon>
        <taxon>Neoptera</taxon>
        <taxon>Endopterygota</taxon>
        <taxon>Lepidoptera</taxon>
        <taxon>Glossata</taxon>
        <taxon>Ditrysia</taxon>
        <taxon>Geometroidea</taxon>
        <taxon>Geometridae</taxon>
        <taxon>Larentiinae</taxon>
        <taxon>Operophtera</taxon>
    </lineage>
</organism>
<dbReference type="SUPFAM" id="SSF81321">
    <property type="entry name" value="Family A G protein-coupled receptor-like"/>
    <property type="match status" value="1"/>
</dbReference>
<evidence type="ECO:0000256" key="2">
    <source>
        <dbReference type="SAM" id="Phobius"/>
    </source>
</evidence>
<feature type="transmembrane region" description="Helical" evidence="2">
    <location>
        <begin position="192"/>
        <end position="212"/>
    </location>
</feature>